<keyword evidence="4" id="KW-1185">Reference proteome</keyword>
<dbReference type="InterPro" id="IPR018289">
    <property type="entry name" value="MULE_transposase_dom"/>
</dbReference>
<evidence type="ECO:0000256" key="1">
    <source>
        <dbReference type="PROSITE-ProRule" id="PRU00325"/>
    </source>
</evidence>
<keyword evidence="1" id="KW-0479">Metal-binding</keyword>
<dbReference type="PROSITE" id="PS50966">
    <property type="entry name" value="ZF_SWIM"/>
    <property type="match status" value="1"/>
</dbReference>
<dbReference type="InterPro" id="IPR007527">
    <property type="entry name" value="Znf_SWIM"/>
</dbReference>
<dbReference type="Proteomes" id="UP000663879">
    <property type="component" value="Unassembled WGS sequence"/>
</dbReference>
<accession>A0A814A9N0</accession>
<sequence>MIDFDRDTTFSDDEDVVLPIHLSSKDLAKELDKQLDKDCLIKRQRRRVYWGLEEIFKNYQDAVKATCSKWTQTKTHPTKKGYKQYYKCSINQKCPAKMHLHILNDCLEVKLYRDQEEHKHDIILNDKRLRKEIKEKIIELYELRVTQPLSIIYSLRKQGFTNVPVPKHITNFLSRTKKKLKGETTISFSEFLDFCRQNNSVPDDKKDLLFLLELASINGSFGCIDATYQLVYQGHPVIVAGHVDKDRSFHPICLALTTKENNKDYNFVMSSIKEKIEEVFKVKYEPLFYLADAADSIFHANENAYPKARRLVCWAHWDPNNLVDQEPKITDLEETKFLRYFKREWVVSKHSLWYEGAGLTYPSTNNGLESYNKDEDLYLVSDNCINVESFDLAYETIVCEREGCECYKKNFDFDQFIQLNSFIKRVKLNKIKWIFSTCICKDYLKLYICEHIICVAVKLKLTKIDNGFNNIGMKNKRGRKPQAKEWFVRH</sequence>
<organism evidence="3 4">
    <name type="scientific">Brachionus calyciflorus</name>
    <dbReference type="NCBI Taxonomy" id="104777"/>
    <lineage>
        <taxon>Eukaryota</taxon>
        <taxon>Metazoa</taxon>
        <taxon>Spiralia</taxon>
        <taxon>Gnathifera</taxon>
        <taxon>Rotifera</taxon>
        <taxon>Eurotatoria</taxon>
        <taxon>Monogononta</taxon>
        <taxon>Pseudotrocha</taxon>
        <taxon>Ploima</taxon>
        <taxon>Brachionidae</taxon>
        <taxon>Brachionus</taxon>
    </lineage>
</organism>
<keyword evidence="1" id="KW-0863">Zinc-finger</keyword>
<evidence type="ECO:0000313" key="3">
    <source>
        <dbReference type="EMBL" id="CAF0909587.1"/>
    </source>
</evidence>
<evidence type="ECO:0000313" key="4">
    <source>
        <dbReference type="Proteomes" id="UP000663879"/>
    </source>
</evidence>
<dbReference type="GO" id="GO:0008270">
    <property type="term" value="F:zinc ion binding"/>
    <property type="evidence" value="ECO:0007669"/>
    <property type="project" value="UniProtKB-KW"/>
</dbReference>
<name>A0A814A9N0_9BILA</name>
<proteinExistence type="predicted"/>
<keyword evidence="1" id="KW-0862">Zinc</keyword>
<protein>
    <recommendedName>
        <fullName evidence="2">SWIM-type domain-containing protein</fullName>
    </recommendedName>
</protein>
<gene>
    <name evidence="3" type="ORF">OXX778_LOCUS11829</name>
</gene>
<dbReference type="EMBL" id="CAJNOC010002054">
    <property type="protein sequence ID" value="CAF0909587.1"/>
    <property type="molecule type" value="Genomic_DNA"/>
</dbReference>
<reference evidence="3" key="1">
    <citation type="submission" date="2021-02" db="EMBL/GenBank/DDBJ databases">
        <authorList>
            <person name="Nowell W R."/>
        </authorList>
    </citation>
    <scope>NUCLEOTIDE SEQUENCE</scope>
    <source>
        <strain evidence="3">Ploen Becks lab</strain>
    </source>
</reference>
<dbReference type="AlphaFoldDB" id="A0A814A9N0"/>
<comment type="caution">
    <text evidence="3">The sequence shown here is derived from an EMBL/GenBank/DDBJ whole genome shotgun (WGS) entry which is preliminary data.</text>
</comment>
<evidence type="ECO:0000259" key="2">
    <source>
        <dbReference type="PROSITE" id="PS50966"/>
    </source>
</evidence>
<dbReference type="OrthoDB" id="119028at2759"/>
<feature type="domain" description="SWIM-type" evidence="2">
    <location>
        <begin position="422"/>
        <end position="460"/>
    </location>
</feature>
<dbReference type="Pfam" id="PF10551">
    <property type="entry name" value="MULE"/>
    <property type="match status" value="1"/>
</dbReference>